<accession>A0ABT5QQ38</accession>
<dbReference type="Proteomes" id="UP001149821">
    <property type="component" value="Unassembled WGS sequence"/>
</dbReference>
<evidence type="ECO:0000313" key="2">
    <source>
        <dbReference type="EMBL" id="MDD1783102.1"/>
    </source>
</evidence>
<proteinExistence type="predicted"/>
<keyword evidence="1" id="KW-0812">Transmembrane</keyword>
<evidence type="ECO:0000313" key="3">
    <source>
        <dbReference type="Proteomes" id="UP001149821"/>
    </source>
</evidence>
<gene>
    <name evidence="2" type="ORF">LRP49_18190</name>
</gene>
<evidence type="ECO:0008006" key="4">
    <source>
        <dbReference type="Google" id="ProtNLM"/>
    </source>
</evidence>
<feature type="transmembrane region" description="Helical" evidence="1">
    <location>
        <begin position="21"/>
        <end position="39"/>
    </location>
</feature>
<organism evidence="2 3">
    <name type="scientific">Enterovibrio qingdaonensis</name>
    <dbReference type="NCBI Taxonomy" id="2899818"/>
    <lineage>
        <taxon>Bacteria</taxon>
        <taxon>Pseudomonadati</taxon>
        <taxon>Pseudomonadota</taxon>
        <taxon>Gammaproteobacteria</taxon>
        <taxon>Vibrionales</taxon>
        <taxon>Vibrionaceae</taxon>
        <taxon>Enterovibrio</taxon>
    </lineage>
</organism>
<protein>
    <recommendedName>
        <fullName evidence="4">PH domain-containing protein</fullName>
    </recommendedName>
</protein>
<dbReference type="EMBL" id="JAJUBB010000015">
    <property type="protein sequence ID" value="MDD1783102.1"/>
    <property type="molecule type" value="Genomic_DNA"/>
</dbReference>
<keyword evidence="3" id="KW-1185">Reference proteome</keyword>
<reference evidence="2" key="1">
    <citation type="submission" date="2021-12" db="EMBL/GenBank/DDBJ databases">
        <title>Enterovibrio ZSDZ35 sp. nov. and Enterovibrio ZSDZ42 sp. nov., isolated from coastal seawater in Qingdao.</title>
        <authorList>
            <person name="Zhang P."/>
        </authorList>
    </citation>
    <scope>NUCLEOTIDE SEQUENCE</scope>
    <source>
        <strain evidence="2">ZSDZ35</strain>
    </source>
</reference>
<dbReference type="RefSeq" id="WP_274143739.1">
    <property type="nucleotide sequence ID" value="NZ_JAJUBB010000015.1"/>
</dbReference>
<feature type="transmembrane region" description="Helical" evidence="1">
    <location>
        <begin position="45"/>
        <end position="63"/>
    </location>
</feature>
<evidence type="ECO:0000256" key="1">
    <source>
        <dbReference type="SAM" id="Phobius"/>
    </source>
</evidence>
<sequence>MKIEPKRNRYLYLTGMEILRIAIGIPFLFLFSLFCLYAIKTTDDISPFLGLILSISLLLGMFWRGYIRSKFMRHGGYYLIENDHIKYVYSLSKVRVESIQNRKFKVTRRFMSFDIIFNDSIISSLGTLEDMSHFGSGIYGVSKAQKDEIIRTLSSKTTGTDTPREIQ</sequence>
<keyword evidence="1" id="KW-0472">Membrane</keyword>
<keyword evidence="1" id="KW-1133">Transmembrane helix</keyword>
<name>A0ABT5QQ38_9GAMM</name>
<comment type="caution">
    <text evidence="2">The sequence shown here is derived from an EMBL/GenBank/DDBJ whole genome shotgun (WGS) entry which is preliminary data.</text>
</comment>